<sequence>MTGSSTSRLVVLRGNSGSGKSTTAKALRERLGRGTAWIEQDHLRRILLREHDLPGGVNIGLIDLNARYALDHGYDVVLEGIMHAGRYGDMLRRLTADHLGITLHYYFDIPFEETAVRHATRELAREFGVEDMREWYRERDLLDGVEQTVIGPDSALDKTVGQILTDLGVETSGAVPL</sequence>
<keyword evidence="3" id="KW-1185">Reference proteome</keyword>
<protein>
    <submittedName>
        <fullName evidence="2">Adenylate kinase family enzyme</fullName>
    </submittedName>
</protein>
<dbReference type="OrthoDB" id="9781848at2"/>
<dbReference type="SUPFAM" id="SSF52540">
    <property type="entry name" value="P-loop containing nucleoside triphosphate hydrolases"/>
    <property type="match status" value="1"/>
</dbReference>
<dbReference type="Gene3D" id="3.40.50.300">
    <property type="entry name" value="P-loop containing nucleotide triphosphate hydrolases"/>
    <property type="match status" value="1"/>
</dbReference>
<keyword evidence="2" id="KW-0808">Transferase</keyword>
<dbReference type="InterPro" id="IPR027417">
    <property type="entry name" value="P-loop_NTPase"/>
</dbReference>
<comment type="caution">
    <text evidence="2">The sequence shown here is derived from an EMBL/GenBank/DDBJ whole genome shotgun (WGS) entry which is preliminary data.</text>
</comment>
<name>A0A4R8BVW9_9ACTN</name>
<keyword evidence="2" id="KW-0418">Kinase</keyword>
<feature type="region of interest" description="Disordered" evidence="1">
    <location>
        <begin position="1"/>
        <end position="24"/>
    </location>
</feature>
<evidence type="ECO:0000313" key="3">
    <source>
        <dbReference type="Proteomes" id="UP000295146"/>
    </source>
</evidence>
<proteinExistence type="predicted"/>
<dbReference type="EMBL" id="SODP01000003">
    <property type="protein sequence ID" value="TDW65930.1"/>
    <property type="molecule type" value="Genomic_DNA"/>
</dbReference>
<evidence type="ECO:0000256" key="1">
    <source>
        <dbReference type="SAM" id="MobiDB-lite"/>
    </source>
</evidence>
<dbReference type="RefSeq" id="WP_134107487.1">
    <property type="nucleotide sequence ID" value="NZ_SODP01000003.1"/>
</dbReference>
<organism evidence="2 3">
    <name type="scientific">Kribbella pratensis</name>
    <dbReference type="NCBI Taxonomy" id="2512112"/>
    <lineage>
        <taxon>Bacteria</taxon>
        <taxon>Bacillati</taxon>
        <taxon>Actinomycetota</taxon>
        <taxon>Actinomycetes</taxon>
        <taxon>Propionibacteriales</taxon>
        <taxon>Kribbellaceae</taxon>
        <taxon>Kribbella</taxon>
    </lineage>
</organism>
<dbReference type="AlphaFoldDB" id="A0A4R8BVW9"/>
<accession>A0A4R8BVW9</accession>
<gene>
    <name evidence="2" type="ORF">EV653_5945</name>
</gene>
<evidence type="ECO:0000313" key="2">
    <source>
        <dbReference type="EMBL" id="TDW65930.1"/>
    </source>
</evidence>
<dbReference type="Proteomes" id="UP000295146">
    <property type="component" value="Unassembled WGS sequence"/>
</dbReference>
<dbReference type="GO" id="GO:0016301">
    <property type="term" value="F:kinase activity"/>
    <property type="evidence" value="ECO:0007669"/>
    <property type="project" value="UniProtKB-KW"/>
</dbReference>
<reference evidence="2 3" key="1">
    <citation type="submission" date="2019-03" db="EMBL/GenBank/DDBJ databases">
        <title>Genomic Encyclopedia of Type Strains, Phase III (KMG-III): the genomes of soil and plant-associated and newly described type strains.</title>
        <authorList>
            <person name="Whitman W."/>
        </authorList>
    </citation>
    <scope>NUCLEOTIDE SEQUENCE [LARGE SCALE GENOMIC DNA]</scope>
    <source>
        <strain evidence="2 3">VKM Ac-2573</strain>
    </source>
</reference>